<dbReference type="Proteomes" id="UP000076871">
    <property type="component" value="Unassembled WGS sequence"/>
</dbReference>
<keyword evidence="2" id="KW-1185">Reference proteome</keyword>
<accession>A0A165G8F3</accession>
<protein>
    <submittedName>
        <fullName evidence="1">Uncharacterized protein</fullName>
    </submittedName>
</protein>
<organism evidence="1 2">
    <name type="scientific">Laetiporus sulphureus 93-53</name>
    <dbReference type="NCBI Taxonomy" id="1314785"/>
    <lineage>
        <taxon>Eukaryota</taxon>
        <taxon>Fungi</taxon>
        <taxon>Dikarya</taxon>
        <taxon>Basidiomycota</taxon>
        <taxon>Agaricomycotina</taxon>
        <taxon>Agaricomycetes</taxon>
        <taxon>Polyporales</taxon>
        <taxon>Laetiporus</taxon>
    </lineage>
</organism>
<proteinExistence type="predicted"/>
<reference evidence="1 2" key="1">
    <citation type="journal article" date="2016" name="Mol. Biol. Evol.">
        <title>Comparative Genomics of Early-Diverging Mushroom-Forming Fungi Provides Insights into the Origins of Lignocellulose Decay Capabilities.</title>
        <authorList>
            <person name="Nagy L.G."/>
            <person name="Riley R."/>
            <person name="Tritt A."/>
            <person name="Adam C."/>
            <person name="Daum C."/>
            <person name="Floudas D."/>
            <person name="Sun H."/>
            <person name="Yadav J.S."/>
            <person name="Pangilinan J."/>
            <person name="Larsson K.H."/>
            <person name="Matsuura K."/>
            <person name="Barry K."/>
            <person name="Labutti K."/>
            <person name="Kuo R."/>
            <person name="Ohm R.A."/>
            <person name="Bhattacharya S.S."/>
            <person name="Shirouzu T."/>
            <person name="Yoshinaga Y."/>
            <person name="Martin F.M."/>
            <person name="Grigoriev I.V."/>
            <person name="Hibbett D.S."/>
        </authorList>
    </citation>
    <scope>NUCLEOTIDE SEQUENCE [LARGE SCALE GENOMIC DNA]</scope>
    <source>
        <strain evidence="1 2">93-53</strain>
    </source>
</reference>
<dbReference type="InParanoid" id="A0A165G8F3"/>
<evidence type="ECO:0000313" key="1">
    <source>
        <dbReference type="EMBL" id="KZT09972.1"/>
    </source>
</evidence>
<gene>
    <name evidence="1" type="ORF">LAESUDRAFT_711820</name>
</gene>
<evidence type="ECO:0000313" key="2">
    <source>
        <dbReference type="Proteomes" id="UP000076871"/>
    </source>
</evidence>
<dbReference type="EMBL" id="KV427610">
    <property type="protein sequence ID" value="KZT09972.1"/>
    <property type="molecule type" value="Genomic_DNA"/>
</dbReference>
<dbReference type="RefSeq" id="XP_040767712.1">
    <property type="nucleotide sequence ID" value="XM_040906869.1"/>
</dbReference>
<dbReference type="GeneID" id="63823898"/>
<name>A0A165G8F3_9APHY</name>
<sequence>MFTSQDEDVLGRTLQSQQHVGLQPVLSAERSPAQDVSLDSSETCLGYAPMMTFPYNPDAQSGNGPAKKRLVLNLNSDMRLVHSPMWSDFQIAGMRFYLCTIQMPFGHAGKASTRSKRQAPISTETILISDSEKKPTPPPKSASYIFHILTASILHSDVPTQIDAHDTKAIYRYVNGWPYLEECEVQTKQATMATMRRFNRSDGHELDGVVSEKGKQVLRATPLTPKKNQSCSEDESDNPSFKKWLKVMIVSSDEENEDSESEVCREDEPAIDFTRRQRDKNPMFALMANLTDQRDELDHEMERITMCSSKKKRLIKDFIDNEAKEVDEEVDDGRLNVDETLSENDSLNGFIVNDNNDSVIDAEITPQHNTDVVSKTPKAMIVNNDEHENKDIIKPGKKIIKPQSVCKEVKIEVQCNETPPALLNPSLCDDLLKDTYANIPYTLKVLIDGVTLMPISMMDTLRITKNLVYIRGIIELMTMTEPWPEQVIIPGRIHPDKVQNLGSSLCFPHMVQKAVCLTFSIVQKSHLTKPCSFTSLIKEEMQIKELDIIPIQQEWELTQGFYGALFGQDIEDGDEMMVKNIRFNAYENVAFSTRISRVDSNDTPSGYSARLKELLSESAASPRKGGLFTQSSSSEVLPLFSKPMPVNLMIGDWDTINVKENFLSNSKMCLLHVPW</sequence>
<dbReference type="AlphaFoldDB" id="A0A165G8F3"/>